<dbReference type="PANTHER" id="PTHR34300:SF1">
    <property type="entry name" value="QUEUOSINE PRECURSOR TRANSPORTER"/>
    <property type="match status" value="1"/>
</dbReference>
<organism evidence="2 3">
    <name type="scientific">Legionella brunensis</name>
    <dbReference type="NCBI Taxonomy" id="29422"/>
    <lineage>
        <taxon>Bacteria</taxon>
        <taxon>Pseudomonadati</taxon>
        <taxon>Pseudomonadota</taxon>
        <taxon>Gammaproteobacteria</taxon>
        <taxon>Legionellales</taxon>
        <taxon>Legionellaceae</taxon>
        <taxon>Legionella</taxon>
    </lineage>
</organism>
<feature type="transmembrane region" description="Helical" evidence="1">
    <location>
        <begin position="7"/>
        <end position="28"/>
    </location>
</feature>
<feature type="transmembrane region" description="Helical" evidence="1">
    <location>
        <begin position="127"/>
        <end position="150"/>
    </location>
</feature>
<comment type="subcellular location">
    <subcellularLocation>
        <location evidence="1">Cell inner membrane</location>
        <topology evidence="1">Multi-pass membrane protein</topology>
    </subcellularLocation>
</comment>
<feature type="transmembrane region" description="Helical" evidence="1">
    <location>
        <begin position="95"/>
        <end position="115"/>
    </location>
</feature>
<dbReference type="PANTHER" id="PTHR34300">
    <property type="entry name" value="QUEUOSINE PRECURSOR TRANSPORTER-RELATED"/>
    <property type="match status" value="1"/>
</dbReference>
<comment type="caution">
    <text evidence="2">The sequence shown here is derived from an EMBL/GenBank/DDBJ whole genome shotgun (WGS) entry which is preliminary data.</text>
</comment>
<keyword evidence="1" id="KW-1003">Cell membrane</keyword>
<feature type="transmembrane region" description="Helical" evidence="1">
    <location>
        <begin position="40"/>
        <end position="57"/>
    </location>
</feature>
<keyword evidence="1" id="KW-0472">Membrane</keyword>
<accession>A0A0W0SUD1</accession>
<feature type="transmembrane region" description="Helical" evidence="1">
    <location>
        <begin position="64"/>
        <end position="83"/>
    </location>
</feature>
<keyword evidence="1" id="KW-0813">Transport</keyword>
<dbReference type="Proteomes" id="UP000054742">
    <property type="component" value="Unassembled WGS sequence"/>
</dbReference>
<dbReference type="Pfam" id="PF02592">
    <property type="entry name" value="Vut_1"/>
    <property type="match status" value="1"/>
</dbReference>
<dbReference type="PATRIC" id="fig|29422.6.peg.115"/>
<keyword evidence="1" id="KW-0812">Transmembrane</keyword>
<name>A0A0W0SUD1_9GAMM</name>
<dbReference type="OrthoDB" id="7065604at2"/>
<comment type="similarity">
    <text evidence="1">Belongs to the vitamin uptake transporter (VUT/ECF) (TC 2.A.88) family. Q precursor transporter subfamily.</text>
</comment>
<dbReference type="RefSeq" id="WP_058440235.1">
    <property type="nucleotide sequence ID" value="NZ_CAAAHU010000001.1"/>
</dbReference>
<keyword evidence="1" id="KW-1133">Transmembrane helix</keyword>
<dbReference type="AlphaFoldDB" id="A0A0W0SUD1"/>
<gene>
    <name evidence="2" type="ORF">Lbru_0112</name>
</gene>
<evidence type="ECO:0000313" key="2">
    <source>
        <dbReference type="EMBL" id="KTC86883.1"/>
    </source>
</evidence>
<dbReference type="HAMAP" id="MF_02088">
    <property type="entry name" value="Q_prec_transport"/>
    <property type="match status" value="1"/>
</dbReference>
<evidence type="ECO:0000256" key="1">
    <source>
        <dbReference type="HAMAP-Rule" id="MF_02088"/>
    </source>
</evidence>
<dbReference type="NCBIfam" id="NF008406">
    <property type="entry name" value="PRK11212.1"/>
    <property type="match status" value="1"/>
</dbReference>
<feature type="transmembrane region" description="Helical" evidence="1">
    <location>
        <begin position="170"/>
        <end position="193"/>
    </location>
</feature>
<sequence>MVNPITFFLIFAHIGIIGLSNTLVQYPFTFLGFQTTWGAFSYPLIFIFTDLTTRLLGQQVARRVVYAAMLPGLFCSYFISNAYAHNDLWAYNPVALRIALASVSAYVVGQLLDIIVFQKLRRQQKWWVAPSVSNIFGNFFDTYCFFFIAFYHSSNIFLSNNWVEIATVDLIFKLGISLISFVPLYGLILRLILQGNSVKMASVSN</sequence>
<keyword evidence="1" id="KW-0997">Cell inner membrane</keyword>
<keyword evidence="3" id="KW-1185">Reference proteome</keyword>
<protein>
    <recommendedName>
        <fullName evidence="1">Probable queuosine precursor transporter</fullName>
        <shortName evidence="1">Q precursor transporter</shortName>
    </recommendedName>
</protein>
<dbReference type="InterPro" id="IPR003744">
    <property type="entry name" value="YhhQ"/>
</dbReference>
<dbReference type="EMBL" id="LNXV01000003">
    <property type="protein sequence ID" value="KTC86883.1"/>
    <property type="molecule type" value="Genomic_DNA"/>
</dbReference>
<proteinExistence type="inferred from homology"/>
<dbReference type="STRING" id="29422.Lbru_0112"/>
<dbReference type="GO" id="GO:0022857">
    <property type="term" value="F:transmembrane transporter activity"/>
    <property type="evidence" value="ECO:0007669"/>
    <property type="project" value="UniProtKB-UniRule"/>
</dbReference>
<evidence type="ECO:0000313" key="3">
    <source>
        <dbReference type="Proteomes" id="UP000054742"/>
    </source>
</evidence>
<dbReference type="GO" id="GO:0005886">
    <property type="term" value="C:plasma membrane"/>
    <property type="evidence" value="ECO:0007669"/>
    <property type="project" value="UniProtKB-SubCell"/>
</dbReference>
<comment type="function">
    <text evidence="1">Involved in the import of queuosine (Q) precursors, required for Q precursor salvage.</text>
</comment>
<dbReference type="NCBIfam" id="TIGR00697">
    <property type="entry name" value="queuosine precursor transporter"/>
    <property type="match status" value="1"/>
</dbReference>
<reference evidence="2 3" key="1">
    <citation type="submission" date="2015-11" db="EMBL/GenBank/DDBJ databases">
        <title>Genomic analysis of 38 Legionella species identifies large and diverse effector repertoires.</title>
        <authorList>
            <person name="Burstein D."/>
            <person name="Amaro F."/>
            <person name="Zusman T."/>
            <person name="Lifshitz Z."/>
            <person name="Cohen O."/>
            <person name="Gilbert J.A."/>
            <person name="Pupko T."/>
            <person name="Shuman H.A."/>
            <person name="Segal G."/>
        </authorList>
    </citation>
    <scope>NUCLEOTIDE SEQUENCE [LARGE SCALE GENOMIC DNA]</scope>
    <source>
        <strain evidence="2 3">ATCC 43878</strain>
    </source>
</reference>